<dbReference type="Pfam" id="PF00072">
    <property type="entry name" value="Response_reg"/>
    <property type="match status" value="1"/>
</dbReference>
<name>A0A5N5U479_9EURY</name>
<evidence type="ECO:0000313" key="5">
    <source>
        <dbReference type="EMBL" id="KAB7512732.1"/>
    </source>
</evidence>
<dbReference type="PANTHER" id="PTHR44591">
    <property type="entry name" value="STRESS RESPONSE REGULATOR PROTEIN 1"/>
    <property type="match status" value="1"/>
</dbReference>
<dbReference type="InterPro" id="IPR011006">
    <property type="entry name" value="CheY-like_superfamily"/>
</dbReference>
<dbReference type="EMBL" id="QJOW01000009">
    <property type="protein sequence ID" value="KAB7512732.1"/>
    <property type="molecule type" value="Genomic_DNA"/>
</dbReference>
<evidence type="ECO:0000313" key="6">
    <source>
        <dbReference type="Proteomes" id="UP000326302"/>
    </source>
</evidence>
<feature type="domain" description="Response regulatory" evidence="4">
    <location>
        <begin position="6"/>
        <end position="116"/>
    </location>
</feature>
<evidence type="ECO:0000256" key="1">
    <source>
        <dbReference type="ARBA" id="ARBA00022553"/>
    </source>
</evidence>
<dbReference type="PANTHER" id="PTHR44591:SF3">
    <property type="entry name" value="RESPONSE REGULATORY DOMAIN-CONTAINING PROTEIN"/>
    <property type="match status" value="1"/>
</dbReference>
<evidence type="ECO:0000256" key="3">
    <source>
        <dbReference type="SAM" id="MobiDB-lite"/>
    </source>
</evidence>
<dbReference type="Proteomes" id="UP000326302">
    <property type="component" value="Unassembled WGS sequence"/>
</dbReference>
<dbReference type="GO" id="GO:0000160">
    <property type="term" value="P:phosphorelay signal transduction system"/>
    <property type="evidence" value="ECO:0007669"/>
    <property type="project" value="InterPro"/>
</dbReference>
<protein>
    <submittedName>
        <fullName evidence="5">Response regulator</fullName>
    </submittedName>
</protein>
<gene>
    <name evidence="5" type="ORF">DMP03_13855</name>
</gene>
<dbReference type="SMART" id="SM00448">
    <property type="entry name" value="REC"/>
    <property type="match status" value="1"/>
</dbReference>
<dbReference type="OrthoDB" id="86314at2157"/>
<feature type="modified residue" description="4-aspartylphosphate" evidence="2">
    <location>
        <position position="53"/>
    </location>
</feature>
<organism evidence="5 6">
    <name type="scientific">Halosegnis rubeus</name>
    <dbReference type="NCBI Taxonomy" id="2212850"/>
    <lineage>
        <taxon>Archaea</taxon>
        <taxon>Methanobacteriati</taxon>
        <taxon>Methanobacteriota</taxon>
        <taxon>Stenosarchaea group</taxon>
        <taxon>Halobacteria</taxon>
        <taxon>Halobacteriales</taxon>
        <taxon>Natronomonadaceae</taxon>
        <taxon>Halosegnis</taxon>
    </lineage>
</organism>
<dbReference type="InterPro" id="IPR050595">
    <property type="entry name" value="Bact_response_regulator"/>
</dbReference>
<accession>A0A5N5U479</accession>
<evidence type="ECO:0000259" key="4">
    <source>
        <dbReference type="PROSITE" id="PS50110"/>
    </source>
</evidence>
<feature type="compositionally biased region" description="Basic and acidic residues" evidence="3">
    <location>
        <begin position="173"/>
        <end position="186"/>
    </location>
</feature>
<dbReference type="AlphaFoldDB" id="A0A5N5U479"/>
<sequence>MSETPTVLAVDDEESVAEGYGLWLSGDYEVRVTTGGEEALDALDADVDAVLLDRRMPGLSGDEVLDRIDERDDTDPRVAMVTAVDPDFDIVDMPFDAYLTKPVERETLLDTVDQLVALADHDDTVNERFRVAEKKASLEKRKLQSELEDSEKYQQLKTKLEELEAESEDAVDGMDHDTFTTAIRDL</sequence>
<evidence type="ECO:0000256" key="2">
    <source>
        <dbReference type="PROSITE-ProRule" id="PRU00169"/>
    </source>
</evidence>
<reference evidence="5 6" key="1">
    <citation type="submission" date="2019-10" db="EMBL/GenBank/DDBJ databases">
        <title>Unraveling microbial dark matter from salterns through culturing: the case of the genus Halosegnis.</title>
        <authorList>
            <person name="Duran-Viseras A."/>
            <person name="Andrei A.-S."/>
            <person name="Vera-Gargallo B."/>
            <person name="Ghai R."/>
            <person name="Sanchez-Porro C."/>
            <person name="Ventosa A."/>
        </authorList>
    </citation>
    <scope>NUCLEOTIDE SEQUENCE [LARGE SCALE GENOMIC DNA]</scope>
    <source>
        <strain evidence="5 6">F17-44</strain>
    </source>
</reference>
<proteinExistence type="predicted"/>
<dbReference type="Gene3D" id="3.40.50.2300">
    <property type="match status" value="1"/>
</dbReference>
<keyword evidence="1 2" id="KW-0597">Phosphoprotein</keyword>
<dbReference type="InterPro" id="IPR013971">
    <property type="entry name" value="HalX_domain"/>
</dbReference>
<comment type="caution">
    <text evidence="5">The sequence shown here is derived from an EMBL/GenBank/DDBJ whole genome shotgun (WGS) entry which is preliminary data.</text>
</comment>
<dbReference type="SUPFAM" id="SSF52172">
    <property type="entry name" value="CheY-like"/>
    <property type="match status" value="1"/>
</dbReference>
<dbReference type="InterPro" id="IPR001789">
    <property type="entry name" value="Sig_transdc_resp-reg_receiver"/>
</dbReference>
<feature type="region of interest" description="Disordered" evidence="3">
    <location>
        <begin position="164"/>
        <end position="186"/>
    </location>
</feature>
<dbReference type="PROSITE" id="PS50110">
    <property type="entry name" value="RESPONSE_REGULATORY"/>
    <property type="match status" value="1"/>
</dbReference>
<dbReference type="RefSeq" id="WP_152121134.1">
    <property type="nucleotide sequence ID" value="NZ_QJOW01000009.1"/>
</dbReference>
<dbReference type="Pfam" id="PF08663">
    <property type="entry name" value="HalX"/>
    <property type="match status" value="1"/>
</dbReference>